<dbReference type="Gene3D" id="3.40.605.10">
    <property type="entry name" value="Aldehyde Dehydrogenase, Chain A, domain 1"/>
    <property type="match status" value="1"/>
</dbReference>
<evidence type="ECO:0000313" key="8">
    <source>
        <dbReference type="EMBL" id="MFC4979741.1"/>
    </source>
</evidence>
<dbReference type="Pfam" id="PF00171">
    <property type="entry name" value="Aldedh"/>
    <property type="match status" value="1"/>
</dbReference>
<evidence type="ECO:0000256" key="2">
    <source>
        <dbReference type="ARBA" id="ARBA00023002"/>
    </source>
</evidence>
<evidence type="ECO:0000256" key="5">
    <source>
        <dbReference type="PROSITE-ProRule" id="PRU10007"/>
    </source>
</evidence>
<dbReference type="Gene3D" id="3.40.309.10">
    <property type="entry name" value="Aldehyde Dehydrogenase, Chain A, domain 2"/>
    <property type="match status" value="1"/>
</dbReference>
<comment type="similarity">
    <text evidence="1 6">Belongs to the aldehyde dehydrogenase family.</text>
</comment>
<evidence type="ECO:0000313" key="9">
    <source>
        <dbReference type="Proteomes" id="UP001595908"/>
    </source>
</evidence>
<gene>
    <name evidence="8" type="ORF">ACFPL4_15435</name>
</gene>
<dbReference type="SUPFAM" id="SSF53720">
    <property type="entry name" value="ALDH-like"/>
    <property type="match status" value="1"/>
</dbReference>
<dbReference type="InterPro" id="IPR016163">
    <property type="entry name" value="Ald_DH_C"/>
</dbReference>
<feature type="domain" description="Aldehyde dehydrogenase" evidence="7">
    <location>
        <begin position="17"/>
        <end position="476"/>
    </location>
</feature>
<proteinExistence type="inferred from homology"/>
<dbReference type="GeneID" id="31234883"/>
<dbReference type="RefSeq" id="WP_033302504.1">
    <property type="nucleotide sequence ID" value="NZ_JBFAGR010000029.1"/>
</dbReference>
<keyword evidence="3" id="KW-0520">NAD</keyword>
<evidence type="ECO:0000259" key="7">
    <source>
        <dbReference type="Pfam" id="PF00171"/>
    </source>
</evidence>
<dbReference type="EMBL" id="JBHSJE010000003">
    <property type="protein sequence ID" value="MFC4979741.1"/>
    <property type="molecule type" value="Genomic_DNA"/>
</dbReference>
<dbReference type="PANTHER" id="PTHR43860:SF2">
    <property type="entry name" value="BETAINE ALDEHYDE DEHYDROGENASE-RELATED"/>
    <property type="match status" value="1"/>
</dbReference>
<dbReference type="PANTHER" id="PTHR43860">
    <property type="entry name" value="BETAINE ALDEHYDE DEHYDROGENASE"/>
    <property type="match status" value="1"/>
</dbReference>
<name>A0ABV9VBB8_STRAZ</name>
<protein>
    <submittedName>
        <fullName evidence="8">Aldehyde dehydrogenase family protein</fullName>
    </submittedName>
</protein>
<comment type="caution">
    <text evidence="8">The sequence shown here is derived from an EMBL/GenBank/DDBJ whole genome shotgun (WGS) entry which is preliminary data.</text>
</comment>
<evidence type="ECO:0000256" key="4">
    <source>
        <dbReference type="ARBA" id="ARBA00037921"/>
    </source>
</evidence>
<sequence length="489" mass="52576">MPELYIGGRWSAAVERGTREIRCPADGELVAVVDEAGPRDAEAAVAAAREAFDSGPWPRTPAAERGRLLLRVAGLLERDKDVYARAETLDTGKRLVESEYDMDDIANCFRYFGNLVATGGTDRVVDTGDHAIDSRVVREPVGVCSLITPWNYPLLQTAWKVAPAVAAGNTFVLKPSELTPHTAILLMKTLTEAGLPAGVANLVLGAGATAGAPLSSDPRVDMVSFTGGLVTGRLIMAAAAPTVKKIALELGGKNPNIVFADTEFDTAVDYALMAVFLHAGQVCSAGARLLVQDELHDAFVDELVRRARGIRLGGPFDENARSGPLISAAHRDKVEKYVAAGLAEGAVLRCGGARPDDPALQDGFYYLPTVLDECTPDMTVVRDESFGPVLTVERFREEAEAVALANDTVYGLAGAVWTQDAERAHRVAAGLRTGTVWINDFHPYVPQAEWGGMKQSGVGRELGPTGLEEYQEAKHIWRNTAARPQRWFE</sequence>
<comment type="pathway">
    <text evidence="4">Amine and polyamine biosynthesis; betaine biosynthesis via choline pathway; betaine from betaine aldehyde: step 1/1.</text>
</comment>
<dbReference type="PROSITE" id="PS00070">
    <property type="entry name" value="ALDEHYDE_DEHYDR_CYS"/>
    <property type="match status" value="1"/>
</dbReference>
<dbReference type="InterPro" id="IPR015590">
    <property type="entry name" value="Aldehyde_DH_dom"/>
</dbReference>
<evidence type="ECO:0000256" key="1">
    <source>
        <dbReference type="ARBA" id="ARBA00009986"/>
    </source>
</evidence>
<dbReference type="PROSITE" id="PS00687">
    <property type="entry name" value="ALDEHYDE_DEHYDR_GLU"/>
    <property type="match status" value="1"/>
</dbReference>
<dbReference type="Proteomes" id="UP001595908">
    <property type="component" value="Unassembled WGS sequence"/>
</dbReference>
<dbReference type="InterPro" id="IPR016162">
    <property type="entry name" value="Ald_DH_N"/>
</dbReference>
<keyword evidence="2 6" id="KW-0560">Oxidoreductase</keyword>
<evidence type="ECO:0000256" key="3">
    <source>
        <dbReference type="ARBA" id="ARBA00023027"/>
    </source>
</evidence>
<feature type="active site" evidence="5">
    <location>
        <position position="249"/>
    </location>
</feature>
<dbReference type="InterPro" id="IPR016161">
    <property type="entry name" value="Ald_DH/histidinol_DH"/>
</dbReference>
<accession>A0ABV9VBB8</accession>
<reference evidence="9" key="1">
    <citation type="journal article" date="2019" name="Int. J. Syst. Evol. Microbiol.">
        <title>The Global Catalogue of Microorganisms (GCM) 10K type strain sequencing project: providing services to taxonomists for standard genome sequencing and annotation.</title>
        <authorList>
            <consortium name="The Broad Institute Genomics Platform"/>
            <consortium name="The Broad Institute Genome Sequencing Center for Infectious Disease"/>
            <person name="Wu L."/>
            <person name="Ma J."/>
        </authorList>
    </citation>
    <scope>NUCLEOTIDE SEQUENCE [LARGE SCALE GENOMIC DNA]</scope>
    <source>
        <strain evidence="9">ICMP 257</strain>
    </source>
</reference>
<dbReference type="InterPro" id="IPR029510">
    <property type="entry name" value="Ald_DH_CS_GLU"/>
</dbReference>
<evidence type="ECO:0000256" key="6">
    <source>
        <dbReference type="RuleBase" id="RU003345"/>
    </source>
</evidence>
<keyword evidence="9" id="KW-1185">Reference proteome</keyword>
<dbReference type="InterPro" id="IPR016160">
    <property type="entry name" value="Ald_DH_CS_CYS"/>
</dbReference>
<organism evidence="8 9">
    <name type="scientific">Streptomyces atroolivaceus</name>
    <dbReference type="NCBI Taxonomy" id="66869"/>
    <lineage>
        <taxon>Bacteria</taxon>
        <taxon>Bacillati</taxon>
        <taxon>Actinomycetota</taxon>
        <taxon>Actinomycetes</taxon>
        <taxon>Kitasatosporales</taxon>
        <taxon>Streptomycetaceae</taxon>
        <taxon>Streptomyces</taxon>
    </lineage>
</organism>